<sequence length="26" mass="2874">MQAQCCCILMFSGTPSSHAQTNMNRN</sequence>
<proteinExistence type="predicted"/>
<protein>
    <submittedName>
        <fullName evidence="1">Uncharacterized protein</fullName>
    </submittedName>
</protein>
<evidence type="ECO:0000313" key="1">
    <source>
        <dbReference type="EMBL" id="JAE15940.1"/>
    </source>
</evidence>
<name>A0A0A9FSW1_ARUDO</name>
<reference evidence="1" key="1">
    <citation type="submission" date="2014-09" db="EMBL/GenBank/DDBJ databases">
        <authorList>
            <person name="Magalhaes I.L.F."/>
            <person name="Oliveira U."/>
            <person name="Santos F.R."/>
            <person name="Vidigal T.H.D.A."/>
            <person name="Brescovit A.D."/>
            <person name="Santos A.J."/>
        </authorList>
    </citation>
    <scope>NUCLEOTIDE SEQUENCE</scope>
    <source>
        <tissue evidence="1">Shoot tissue taken approximately 20 cm above the soil surface</tissue>
    </source>
</reference>
<dbReference type="AlphaFoldDB" id="A0A0A9FSW1"/>
<organism evidence="1">
    <name type="scientific">Arundo donax</name>
    <name type="common">Giant reed</name>
    <name type="synonym">Donax arundinaceus</name>
    <dbReference type="NCBI Taxonomy" id="35708"/>
    <lineage>
        <taxon>Eukaryota</taxon>
        <taxon>Viridiplantae</taxon>
        <taxon>Streptophyta</taxon>
        <taxon>Embryophyta</taxon>
        <taxon>Tracheophyta</taxon>
        <taxon>Spermatophyta</taxon>
        <taxon>Magnoliopsida</taxon>
        <taxon>Liliopsida</taxon>
        <taxon>Poales</taxon>
        <taxon>Poaceae</taxon>
        <taxon>PACMAD clade</taxon>
        <taxon>Arundinoideae</taxon>
        <taxon>Arundineae</taxon>
        <taxon>Arundo</taxon>
    </lineage>
</organism>
<accession>A0A0A9FSW1</accession>
<dbReference type="EMBL" id="GBRH01181956">
    <property type="protein sequence ID" value="JAE15940.1"/>
    <property type="molecule type" value="Transcribed_RNA"/>
</dbReference>
<reference evidence="1" key="2">
    <citation type="journal article" date="2015" name="Data Brief">
        <title>Shoot transcriptome of the giant reed, Arundo donax.</title>
        <authorList>
            <person name="Barrero R.A."/>
            <person name="Guerrero F.D."/>
            <person name="Moolhuijzen P."/>
            <person name="Goolsby J.A."/>
            <person name="Tidwell J."/>
            <person name="Bellgard S.E."/>
            <person name="Bellgard M.I."/>
        </authorList>
    </citation>
    <scope>NUCLEOTIDE SEQUENCE</scope>
    <source>
        <tissue evidence="1">Shoot tissue taken approximately 20 cm above the soil surface</tissue>
    </source>
</reference>